<evidence type="ECO:0000313" key="11">
    <source>
        <dbReference type="EMBL" id="KAF4350900.1"/>
    </source>
</evidence>
<dbReference type="GO" id="GO:0005886">
    <property type="term" value="C:plasma membrane"/>
    <property type="evidence" value="ECO:0007669"/>
    <property type="project" value="TreeGrafter"/>
</dbReference>
<dbReference type="PROSITE" id="PS50088">
    <property type="entry name" value="ANK_REPEAT"/>
    <property type="match status" value="3"/>
</dbReference>
<accession>A0A7J6EWV1</accession>
<evidence type="ECO:0000256" key="3">
    <source>
        <dbReference type="ARBA" id="ARBA00022737"/>
    </source>
</evidence>
<dbReference type="Pfam" id="PF12796">
    <property type="entry name" value="Ank_2"/>
    <property type="match status" value="5"/>
</dbReference>
<evidence type="ECO:0000313" key="14">
    <source>
        <dbReference type="Proteomes" id="UP000525078"/>
    </source>
</evidence>
<dbReference type="EMBL" id="JAATIP010000352">
    <property type="protein sequence ID" value="KAF4350900.1"/>
    <property type="molecule type" value="Genomic_DNA"/>
</dbReference>
<proteinExistence type="predicted"/>
<dbReference type="PANTHER" id="PTHR24186">
    <property type="entry name" value="PROTEIN PHOSPHATASE 1 REGULATORY SUBUNIT"/>
    <property type="match status" value="1"/>
</dbReference>
<comment type="subcellular location">
    <subcellularLocation>
        <location evidence="1">Membrane</location>
        <topology evidence="1">Multi-pass membrane protein</topology>
    </subcellularLocation>
</comment>
<dbReference type="AlphaFoldDB" id="A0A7J6EWV1"/>
<evidence type="ECO:0000256" key="5">
    <source>
        <dbReference type="ARBA" id="ARBA00023043"/>
    </source>
</evidence>
<evidence type="ECO:0000256" key="4">
    <source>
        <dbReference type="ARBA" id="ARBA00022989"/>
    </source>
</evidence>
<dbReference type="Pfam" id="PF00023">
    <property type="entry name" value="Ank"/>
    <property type="match status" value="1"/>
</dbReference>
<dbReference type="InterPro" id="IPR026961">
    <property type="entry name" value="PGG_dom"/>
</dbReference>
<dbReference type="InterPro" id="IPR036770">
    <property type="entry name" value="Ankyrin_rpt-contain_sf"/>
</dbReference>
<feature type="transmembrane region" description="Helical" evidence="9">
    <location>
        <begin position="585"/>
        <end position="607"/>
    </location>
</feature>
<dbReference type="SMART" id="SM00248">
    <property type="entry name" value="ANK"/>
    <property type="match status" value="17"/>
</dbReference>
<feature type="transmembrane region" description="Helical" evidence="9">
    <location>
        <begin position="551"/>
        <end position="573"/>
    </location>
</feature>
<evidence type="ECO:0000313" key="15">
    <source>
        <dbReference type="Proteomes" id="UP000583929"/>
    </source>
</evidence>
<keyword evidence="6 9" id="KW-0472">Membrane</keyword>
<name>A0A7J6EWV1_CANSA</name>
<dbReference type="EMBL" id="JAATIQ010000029">
    <property type="protein sequence ID" value="KAF4398056.1"/>
    <property type="molecule type" value="Genomic_DNA"/>
</dbReference>
<dbReference type="SUPFAM" id="SSF48403">
    <property type="entry name" value="Ankyrin repeat"/>
    <property type="match status" value="4"/>
</dbReference>
<evidence type="ECO:0000256" key="2">
    <source>
        <dbReference type="ARBA" id="ARBA00022692"/>
    </source>
</evidence>
<feature type="transmembrane region" description="Helical" evidence="9">
    <location>
        <begin position="521"/>
        <end position="539"/>
    </location>
</feature>
<keyword evidence="2 9" id="KW-0812">Transmembrane</keyword>
<gene>
    <name evidence="11" type="ORF">F8388_008082</name>
    <name evidence="12" type="ORF">F8388_024011</name>
    <name evidence="13" type="ORF">G4B88_019777</name>
</gene>
<keyword evidence="5 7" id="KW-0040">ANK repeat</keyword>
<organism evidence="12 14">
    <name type="scientific">Cannabis sativa</name>
    <name type="common">Hemp</name>
    <name type="synonym">Marijuana</name>
    <dbReference type="NCBI Taxonomy" id="3483"/>
    <lineage>
        <taxon>Eukaryota</taxon>
        <taxon>Viridiplantae</taxon>
        <taxon>Streptophyta</taxon>
        <taxon>Embryophyta</taxon>
        <taxon>Tracheophyta</taxon>
        <taxon>Spermatophyta</taxon>
        <taxon>Magnoliopsida</taxon>
        <taxon>eudicotyledons</taxon>
        <taxon>Gunneridae</taxon>
        <taxon>Pentapetalae</taxon>
        <taxon>rosids</taxon>
        <taxon>fabids</taxon>
        <taxon>Rosales</taxon>
        <taxon>Cannabaceae</taxon>
        <taxon>Cannabis</taxon>
    </lineage>
</organism>
<keyword evidence="3" id="KW-0677">Repeat</keyword>
<feature type="transmembrane region" description="Helical" evidence="9">
    <location>
        <begin position="1115"/>
        <end position="1138"/>
    </location>
</feature>
<dbReference type="PROSITE" id="PS50297">
    <property type="entry name" value="ANK_REP_REGION"/>
    <property type="match status" value="2"/>
</dbReference>
<evidence type="ECO:0000256" key="9">
    <source>
        <dbReference type="SAM" id="Phobius"/>
    </source>
</evidence>
<evidence type="ECO:0000256" key="7">
    <source>
        <dbReference type="PROSITE-ProRule" id="PRU00023"/>
    </source>
</evidence>
<evidence type="ECO:0000256" key="6">
    <source>
        <dbReference type="ARBA" id="ARBA00023136"/>
    </source>
</evidence>
<feature type="region of interest" description="Disordered" evidence="8">
    <location>
        <begin position="380"/>
        <end position="432"/>
    </location>
</feature>
<sequence>MTMNTNLMEAVSRNDTQAFKNLVQKNKAILDQLEAKSKNTVLHLASKLGHEEMTAYIINLRPDMVAAQNKDMETSFHEASRKGNTKILKLLLEVANPEAARKLNSHNETALFLACSSGHVESVSLLLAQPGLICLGEDGYDLKCIHAAASAGYTDVVMELISKNSEFAQTMDERGNMILHWASEKGHKEITGMLLKLDPKLALKYNKDGFTPLHLATINYKVLVLQGYVNKAAVSFQCLTTEGDTVFHLAVKHGRIDALMYLISVCNRMSLFNCQDRFGNNILHLAVLGGHHKMAEYIIKRAKVDINCVNSMGLTALDILDQAKDSVENQRLEALFLKERAKRSTELLCFLPKLPKTSSRPVPLDIIPQRILKEHEMQVFDTCSPSSSKTPSSSMSSPLSRSSCVSSPQSRKSSPRLPAEKGPEGLSPLGHDGQILCKRHEEILSGIMAKRRNKQQRRKVYAEALQNARNTIILVAILIATVTYTAGISPPGGVHQDGEMKGKSTVGKSTAFKVFAVSNDLALFTSLAIVVVLVSIIPYRRKAQMRLLSVAHKVMWAAVAFMAISYVAAMWVISPTGKKAELVSVVALVVSGGTMGTVFIALGKKLVDHWLTKNRWRSMRRDAIGDNDDLEMGIMMDPRLLEAISSNDVSTFLSLVRENEGILEQRTDGLNTVIHFATMFGHVEIVSEIVKLCPEMIAAENKDLETPVHIACRQGNLDVLKLLLEANPRAAFKLNSDKQSAFYVACSLGHLDAVNLLLKQPGILESEEVGLDQTCILVAATKGHTDVVREILNTSPYLAQKIDEKANSALHYACSEGHREITWMLLRRDPNLALQYNNNGYTPLHLAAIHGEVSVLEEFTRKAPAALHYLTKEEESVFHLVVRHGKLEALVFLVYVFNGTNLLHCQDRYGNTVLHLAISRGRHQIAEFLMSKTKVEINTRNSKGQTAFDLLDQSKDSAESRKLESLFTRAGGERSIDIIACSPDTLSSRLSYLFESDNENGSPSMPTEITNCINLKSQRKSHVLSPQNQTQEIELLSPTDFSKQRTHSKRLHMSSFKEKNHKIIHDEAILNARNTIILVTILIATVTFAAGINPPGGVYQDGPKRGKSMVGETKAFQVFVISNDLALFTSLSIVVVLVSIIPFRRKPQMRLLVVAHKAMWVAVAFMATGYVAATWATLPKSQGTEFLFVALLAVSGATLGIIFIALVVLLVEHWLRKLKWRKLMARWSLRDAEVESHNSDVESSFHQGYHSF</sequence>
<feature type="compositionally biased region" description="Low complexity" evidence="8">
    <location>
        <begin position="384"/>
        <end position="417"/>
    </location>
</feature>
<protein>
    <recommendedName>
        <fullName evidence="10">PGG domain-containing protein</fullName>
    </recommendedName>
</protein>
<evidence type="ECO:0000313" key="12">
    <source>
        <dbReference type="EMBL" id="KAF4362159.1"/>
    </source>
</evidence>
<dbReference type="PANTHER" id="PTHR24186:SF38">
    <property type="entry name" value="ANKYRIN REPEAT FAMILY PROTEIN"/>
    <property type="match status" value="1"/>
</dbReference>
<dbReference type="Proteomes" id="UP000525078">
    <property type="component" value="Unassembled WGS sequence"/>
</dbReference>
<keyword evidence="15" id="KW-1185">Reference proteome</keyword>
<comment type="caution">
    <text evidence="12">The sequence shown here is derived from an EMBL/GenBank/DDBJ whole genome shotgun (WGS) entry which is preliminary data.</text>
</comment>
<dbReference type="Pfam" id="PF13962">
    <property type="entry name" value="PGG"/>
    <property type="match status" value="2"/>
</dbReference>
<reference evidence="14 15" key="1">
    <citation type="journal article" date="2020" name="bioRxiv">
        <title>Sequence and annotation of 42 cannabis genomes reveals extensive copy number variation in cannabinoid synthesis and pathogen resistance genes.</title>
        <authorList>
            <person name="Mckernan K.J."/>
            <person name="Helbert Y."/>
            <person name="Kane L.T."/>
            <person name="Ebling H."/>
            <person name="Zhang L."/>
            <person name="Liu B."/>
            <person name="Eaton Z."/>
            <person name="Mclaughlin S."/>
            <person name="Kingan S."/>
            <person name="Baybayan P."/>
            <person name="Concepcion G."/>
            <person name="Jordan M."/>
            <person name="Riva A."/>
            <person name="Barbazuk W."/>
            <person name="Harkins T."/>
        </authorList>
    </citation>
    <scope>NUCLEOTIDE SEQUENCE [LARGE SCALE GENOMIC DNA]</scope>
    <source>
        <strain evidence="14 15">cv. Jamaican Lion 4</strain>
        <strain evidence="13">Father</strain>
        <strain evidence="12">Mother</strain>
        <tissue evidence="12">Leaf</tissue>
    </source>
</reference>
<dbReference type="EMBL" id="JAATIP010000186">
    <property type="protein sequence ID" value="KAF4362159.1"/>
    <property type="molecule type" value="Genomic_DNA"/>
</dbReference>
<dbReference type="Gene3D" id="1.25.40.20">
    <property type="entry name" value="Ankyrin repeat-containing domain"/>
    <property type="match status" value="4"/>
</dbReference>
<evidence type="ECO:0000259" key="10">
    <source>
        <dbReference type="Pfam" id="PF13962"/>
    </source>
</evidence>
<dbReference type="Proteomes" id="UP000583929">
    <property type="component" value="Unassembled WGS sequence"/>
</dbReference>
<evidence type="ECO:0000313" key="13">
    <source>
        <dbReference type="EMBL" id="KAF4398056.1"/>
    </source>
</evidence>
<evidence type="ECO:0000256" key="8">
    <source>
        <dbReference type="SAM" id="MobiDB-lite"/>
    </source>
</evidence>
<feature type="repeat" description="ANK" evidence="7">
    <location>
        <begin position="703"/>
        <end position="727"/>
    </location>
</feature>
<feature type="repeat" description="ANK" evidence="7">
    <location>
        <begin position="805"/>
        <end position="837"/>
    </location>
</feature>
<feature type="repeat" description="ANK" evidence="7">
    <location>
        <begin position="839"/>
        <end position="857"/>
    </location>
</feature>
<feature type="transmembrane region" description="Helical" evidence="9">
    <location>
        <begin position="1188"/>
        <end position="1211"/>
    </location>
</feature>
<keyword evidence="4 9" id="KW-1133">Transmembrane helix</keyword>
<dbReference type="InterPro" id="IPR002110">
    <property type="entry name" value="Ankyrin_rpt"/>
</dbReference>
<feature type="transmembrane region" description="Helical" evidence="9">
    <location>
        <begin position="1076"/>
        <end position="1095"/>
    </location>
</feature>
<evidence type="ECO:0000256" key="1">
    <source>
        <dbReference type="ARBA" id="ARBA00004141"/>
    </source>
</evidence>
<feature type="domain" description="PGG" evidence="10">
    <location>
        <begin position="463"/>
        <end position="572"/>
    </location>
</feature>
<dbReference type="Pfam" id="PF13857">
    <property type="entry name" value="Ank_5"/>
    <property type="match status" value="1"/>
</dbReference>
<feature type="transmembrane region" description="Helical" evidence="9">
    <location>
        <begin position="1158"/>
        <end position="1176"/>
    </location>
</feature>
<feature type="domain" description="PGG" evidence="10">
    <location>
        <begin position="1068"/>
        <end position="1176"/>
    </location>
</feature>